<feature type="signal peptide" evidence="1">
    <location>
        <begin position="1"/>
        <end position="18"/>
    </location>
</feature>
<gene>
    <name evidence="2" type="ORF">L596_023956</name>
</gene>
<reference evidence="2 3" key="1">
    <citation type="journal article" date="2015" name="Genome Biol.">
        <title>Comparative genomics of Steinernema reveals deeply conserved gene regulatory networks.</title>
        <authorList>
            <person name="Dillman A.R."/>
            <person name="Macchietto M."/>
            <person name="Porter C.F."/>
            <person name="Rogers A."/>
            <person name="Williams B."/>
            <person name="Antoshechkin I."/>
            <person name="Lee M.M."/>
            <person name="Goodwin Z."/>
            <person name="Lu X."/>
            <person name="Lewis E.E."/>
            <person name="Goodrich-Blair H."/>
            <person name="Stock S.P."/>
            <person name="Adams B.J."/>
            <person name="Sternberg P.W."/>
            <person name="Mortazavi A."/>
        </authorList>
    </citation>
    <scope>NUCLEOTIDE SEQUENCE [LARGE SCALE GENOMIC DNA]</scope>
    <source>
        <strain evidence="2 3">ALL</strain>
    </source>
</reference>
<evidence type="ECO:0000313" key="2">
    <source>
        <dbReference type="EMBL" id="TKR67874.1"/>
    </source>
</evidence>
<evidence type="ECO:0000313" key="3">
    <source>
        <dbReference type="Proteomes" id="UP000298663"/>
    </source>
</evidence>
<accession>A0A4U5MFA5</accession>
<comment type="caution">
    <text evidence="2">The sequence shown here is derived from an EMBL/GenBank/DDBJ whole genome shotgun (WGS) entry which is preliminary data.</text>
</comment>
<protein>
    <recommendedName>
        <fullName evidence="4">SXP/RAL-2 family protein Ani s 5-like cation-binding domain-containing protein</fullName>
    </recommendedName>
</protein>
<dbReference type="AlphaFoldDB" id="A0A4U5MFA5"/>
<name>A0A4U5MFA5_STECR</name>
<proteinExistence type="predicted"/>
<sequence>MILLSLVLFLSIFINSNAESAPDYHPNQIPPPKCSPNSFCNYILYSAFAIAYPDRFYDSVGSNSWILHEFLQLTMDELAQVLKWQSLEGPDARTEEQRLNNYIRLSTQNFPNLHKKLVDHKKMVEEFWNPPSRPLRDYLAHTNDRKMFWDMKTGFQIKAFCNQIRETADLVKKISGVEKKLLEKYFPQIEKLLECEFLKRNEQVLRSSEKMNKILSFSKTKNV</sequence>
<organism evidence="2 3">
    <name type="scientific">Steinernema carpocapsae</name>
    <name type="common">Entomopathogenic nematode</name>
    <dbReference type="NCBI Taxonomy" id="34508"/>
    <lineage>
        <taxon>Eukaryota</taxon>
        <taxon>Metazoa</taxon>
        <taxon>Ecdysozoa</taxon>
        <taxon>Nematoda</taxon>
        <taxon>Chromadorea</taxon>
        <taxon>Rhabditida</taxon>
        <taxon>Tylenchina</taxon>
        <taxon>Panagrolaimomorpha</taxon>
        <taxon>Strongyloidoidea</taxon>
        <taxon>Steinernematidae</taxon>
        <taxon>Steinernema</taxon>
    </lineage>
</organism>
<evidence type="ECO:0008006" key="4">
    <source>
        <dbReference type="Google" id="ProtNLM"/>
    </source>
</evidence>
<reference evidence="2 3" key="2">
    <citation type="journal article" date="2019" name="G3 (Bethesda)">
        <title>Hybrid Assembly of the Genome of the Entomopathogenic Nematode Steinernema carpocapsae Identifies the X-Chromosome.</title>
        <authorList>
            <person name="Serra L."/>
            <person name="Macchietto M."/>
            <person name="Macias-Munoz A."/>
            <person name="McGill C.J."/>
            <person name="Rodriguez I.M."/>
            <person name="Rodriguez B."/>
            <person name="Murad R."/>
            <person name="Mortazavi A."/>
        </authorList>
    </citation>
    <scope>NUCLEOTIDE SEQUENCE [LARGE SCALE GENOMIC DNA]</scope>
    <source>
        <strain evidence="2 3">ALL</strain>
    </source>
</reference>
<keyword evidence="3" id="KW-1185">Reference proteome</keyword>
<evidence type="ECO:0000256" key="1">
    <source>
        <dbReference type="SAM" id="SignalP"/>
    </source>
</evidence>
<feature type="chain" id="PRO_5020966405" description="SXP/RAL-2 family protein Ani s 5-like cation-binding domain-containing protein" evidence="1">
    <location>
        <begin position="19"/>
        <end position="223"/>
    </location>
</feature>
<dbReference type="Proteomes" id="UP000298663">
    <property type="component" value="Unassembled WGS sequence"/>
</dbReference>
<keyword evidence="1" id="KW-0732">Signal</keyword>
<dbReference type="EMBL" id="AZBU02000008">
    <property type="protein sequence ID" value="TKR67874.1"/>
    <property type="molecule type" value="Genomic_DNA"/>
</dbReference>